<dbReference type="GO" id="GO:0016705">
    <property type="term" value="F:oxidoreductase activity, acting on paired donors, with incorporation or reduction of molecular oxygen"/>
    <property type="evidence" value="ECO:0007669"/>
    <property type="project" value="InterPro"/>
</dbReference>
<dbReference type="EMBL" id="AP024444">
    <property type="protein sequence ID" value="BCS21539.1"/>
    <property type="molecule type" value="Genomic_DNA"/>
</dbReference>
<dbReference type="PANTHER" id="PTHR24305">
    <property type="entry name" value="CYTOCHROME P450"/>
    <property type="match status" value="1"/>
</dbReference>
<evidence type="ECO:0000313" key="9">
    <source>
        <dbReference type="Proteomes" id="UP000654913"/>
    </source>
</evidence>
<feature type="transmembrane region" description="Helical" evidence="7">
    <location>
        <begin position="12"/>
        <end position="32"/>
    </location>
</feature>
<keyword evidence="3 5" id="KW-0479">Metal-binding</keyword>
<keyword evidence="7" id="KW-0472">Membrane</keyword>
<dbReference type="Proteomes" id="UP000654913">
    <property type="component" value="Chromosome 2"/>
</dbReference>
<dbReference type="AlphaFoldDB" id="A0A7R7XJ32"/>
<dbReference type="RefSeq" id="XP_041553733.1">
    <property type="nucleotide sequence ID" value="XM_041700782.1"/>
</dbReference>
<sequence>MSSIDITDLAFVQLRPLAIGGGLVLALLYVVYLRALPKPLPGIPYDVKSSHRLLGDLPHFFALEKAWRRIMEFWADVARRQQSPITQYFAGPFTKPVVVIADFRETKDLLMRRAKLLDHGSLNTGLWFGAIPHHFVGMPSSDPRYAKSKSLSNDLMTPSFLHNVSLPASYQKTLNFVRLWQLKARIANEQPFTALGDFNFLTGDIICAAALGILDEESDTVKHYNRLKANNLPLGLATKRNQIYDFPEYKATGILEATHTIADSITGARTASMPKLYWFFTNLRPSVSKAQRERTRILQTYIDRAHASITQNGPGTSHSHRAAVDSIVSREITAARKEGRQPALSSQEIHDSLFGYVLGGQSTTHSVLSFLIRRLAVRQDVQTKLRKELHTLYGPAASAKRNPTIDEFLAVRAAPYLDAVIEETMRLNSTAPVLIREAMEDLDFLGHTIPRGTNIFCTLWGPSYDEPAFAVDESRRSKSSQAHKDESPADWTRSGFAPAEFHPERWLRKDKDGDGKKKVFDIKSGPALGFGAGTRECWGKRLAYHELKLISTLLVWNFDFLPLPADLVDEDVVDFFVAKPKRCSVRLRVRDVSYVE</sequence>
<dbReference type="GO" id="GO:0004497">
    <property type="term" value="F:monooxygenase activity"/>
    <property type="evidence" value="ECO:0007669"/>
    <property type="project" value="InterPro"/>
</dbReference>
<accession>A0A7R7XJ32</accession>
<reference evidence="8" key="1">
    <citation type="submission" date="2021-01" db="EMBL/GenBank/DDBJ databases">
        <authorList>
            <consortium name="Aspergillus puulaauensis MK2 genome sequencing consortium"/>
            <person name="Kazuki M."/>
            <person name="Futagami T."/>
        </authorList>
    </citation>
    <scope>NUCLEOTIDE SEQUENCE</scope>
    <source>
        <strain evidence="8">MK2</strain>
    </source>
</reference>
<organism evidence="8 9">
    <name type="scientific">Aspergillus puulaauensis</name>
    <dbReference type="NCBI Taxonomy" id="1220207"/>
    <lineage>
        <taxon>Eukaryota</taxon>
        <taxon>Fungi</taxon>
        <taxon>Dikarya</taxon>
        <taxon>Ascomycota</taxon>
        <taxon>Pezizomycotina</taxon>
        <taxon>Eurotiomycetes</taxon>
        <taxon>Eurotiomycetidae</taxon>
        <taxon>Eurotiales</taxon>
        <taxon>Aspergillaceae</taxon>
        <taxon>Aspergillus</taxon>
    </lineage>
</organism>
<keyword evidence="4 5" id="KW-0408">Iron</keyword>
<dbReference type="GO" id="GO:0020037">
    <property type="term" value="F:heme binding"/>
    <property type="evidence" value="ECO:0007669"/>
    <property type="project" value="InterPro"/>
</dbReference>
<reference evidence="8" key="2">
    <citation type="submission" date="2021-02" db="EMBL/GenBank/DDBJ databases">
        <title>Aspergillus puulaauensis MK2 genome sequence.</title>
        <authorList>
            <person name="Futagami T."/>
            <person name="Mori K."/>
            <person name="Kadooka C."/>
            <person name="Tanaka T."/>
        </authorList>
    </citation>
    <scope>NUCLEOTIDE SEQUENCE</scope>
    <source>
        <strain evidence="8">MK2</strain>
    </source>
</reference>
<proteinExistence type="inferred from homology"/>
<keyword evidence="9" id="KW-1185">Reference proteome</keyword>
<dbReference type="InterPro" id="IPR002401">
    <property type="entry name" value="Cyt_P450_E_grp-I"/>
</dbReference>
<dbReference type="SUPFAM" id="SSF48264">
    <property type="entry name" value="Cytochrome P450"/>
    <property type="match status" value="1"/>
</dbReference>
<dbReference type="InterPro" id="IPR050121">
    <property type="entry name" value="Cytochrome_P450_monoxygenase"/>
</dbReference>
<dbReference type="InterPro" id="IPR036396">
    <property type="entry name" value="Cyt_P450_sf"/>
</dbReference>
<evidence type="ECO:0000256" key="5">
    <source>
        <dbReference type="PIRSR" id="PIRSR602401-1"/>
    </source>
</evidence>
<name>A0A7R7XJ32_9EURO</name>
<dbReference type="InterPro" id="IPR001128">
    <property type="entry name" value="Cyt_P450"/>
</dbReference>
<keyword evidence="7" id="KW-1133">Transmembrane helix</keyword>
<dbReference type="GO" id="GO:0005506">
    <property type="term" value="F:iron ion binding"/>
    <property type="evidence" value="ECO:0007669"/>
    <property type="project" value="InterPro"/>
</dbReference>
<dbReference type="PANTHER" id="PTHR24305:SF232">
    <property type="entry name" value="P450, PUTATIVE (EUROFUNG)-RELATED"/>
    <property type="match status" value="1"/>
</dbReference>
<evidence type="ECO:0000256" key="4">
    <source>
        <dbReference type="ARBA" id="ARBA00023004"/>
    </source>
</evidence>
<keyword evidence="7" id="KW-0812">Transmembrane</keyword>
<keyword evidence="5" id="KW-0349">Heme</keyword>
<gene>
    <name evidence="8" type="ORF">APUU_21971A</name>
</gene>
<comment type="similarity">
    <text evidence="2">Belongs to the cytochrome P450 family.</text>
</comment>
<evidence type="ECO:0000256" key="6">
    <source>
        <dbReference type="SAM" id="MobiDB-lite"/>
    </source>
</evidence>
<dbReference type="Gene3D" id="1.10.630.10">
    <property type="entry name" value="Cytochrome P450"/>
    <property type="match status" value="1"/>
</dbReference>
<evidence type="ECO:0000313" key="8">
    <source>
        <dbReference type="EMBL" id="BCS21539.1"/>
    </source>
</evidence>
<dbReference type="Pfam" id="PF00067">
    <property type="entry name" value="p450"/>
    <property type="match status" value="2"/>
</dbReference>
<dbReference type="GeneID" id="64971544"/>
<evidence type="ECO:0000256" key="3">
    <source>
        <dbReference type="ARBA" id="ARBA00022723"/>
    </source>
</evidence>
<evidence type="ECO:0000256" key="2">
    <source>
        <dbReference type="ARBA" id="ARBA00010617"/>
    </source>
</evidence>
<dbReference type="OrthoDB" id="1470350at2759"/>
<evidence type="ECO:0000256" key="7">
    <source>
        <dbReference type="SAM" id="Phobius"/>
    </source>
</evidence>
<feature type="binding site" description="axial binding residue" evidence="5">
    <location>
        <position position="537"/>
    </location>
    <ligand>
        <name>heme</name>
        <dbReference type="ChEBI" id="CHEBI:30413"/>
    </ligand>
    <ligandPart>
        <name>Fe</name>
        <dbReference type="ChEBI" id="CHEBI:18248"/>
    </ligandPart>
</feature>
<dbReference type="KEGG" id="apuu:APUU_21971A"/>
<dbReference type="PRINTS" id="PR00463">
    <property type="entry name" value="EP450I"/>
</dbReference>
<feature type="compositionally biased region" description="Basic and acidic residues" evidence="6">
    <location>
        <begin position="472"/>
        <end position="487"/>
    </location>
</feature>
<protein>
    <recommendedName>
        <fullName evidence="10">Cytochrome P450</fullName>
    </recommendedName>
</protein>
<feature type="region of interest" description="Disordered" evidence="6">
    <location>
        <begin position="472"/>
        <end position="496"/>
    </location>
</feature>
<dbReference type="PRINTS" id="PR00385">
    <property type="entry name" value="P450"/>
</dbReference>
<evidence type="ECO:0008006" key="10">
    <source>
        <dbReference type="Google" id="ProtNLM"/>
    </source>
</evidence>
<comment type="cofactor">
    <cofactor evidence="1 5">
        <name>heme</name>
        <dbReference type="ChEBI" id="CHEBI:30413"/>
    </cofactor>
</comment>
<evidence type="ECO:0000256" key="1">
    <source>
        <dbReference type="ARBA" id="ARBA00001971"/>
    </source>
</evidence>